<dbReference type="InterPro" id="IPR051695">
    <property type="entry name" value="Phosphoglycerate_Mutase"/>
</dbReference>
<dbReference type="GO" id="GO:0005829">
    <property type="term" value="C:cytosol"/>
    <property type="evidence" value="ECO:0007669"/>
    <property type="project" value="TreeGrafter"/>
</dbReference>
<feature type="active site" description="Tele-phosphohistidine intermediate" evidence="2">
    <location>
        <position position="8"/>
    </location>
</feature>
<feature type="binding site" evidence="3">
    <location>
        <position position="57"/>
    </location>
    <ligand>
        <name>substrate</name>
    </ligand>
</feature>
<dbReference type="PANTHER" id="PTHR46517:SF1">
    <property type="entry name" value="FRUCTOSE-2,6-BISPHOSPHATASE TIGAR"/>
    <property type="match status" value="1"/>
</dbReference>
<evidence type="ECO:0000256" key="2">
    <source>
        <dbReference type="PIRSR" id="PIRSR613078-1"/>
    </source>
</evidence>
<dbReference type="InterPro" id="IPR001345">
    <property type="entry name" value="PG/BPGM_mutase_AS"/>
</dbReference>
<keyword evidence="5" id="KW-1185">Reference proteome</keyword>
<dbReference type="AlphaFoldDB" id="A0AAU9JNF6"/>
<dbReference type="InterPro" id="IPR013078">
    <property type="entry name" value="His_Pase_superF_clade-1"/>
</dbReference>
<evidence type="ECO:0000313" key="5">
    <source>
        <dbReference type="Proteomes" id="UP001162131"/>
    </source>
</evidence>
<dbReference type="SMART" id="SM00855">
    <property type="entry name" value="PGAM"/>
    <property type="match status" value="1"/>
</dbReference>
<dbReference type="SUPFAM" id="SSF53254">
    <property type="entry name" value="Phosphoglycerate mutase-like"/>
    <property type="match status" value="1"/>
</dbReference>
<dbReference type="Pfam" id="PF00300">
    <property type="entry name" value="His_Phos_1"/>
    <property type="match status" value="1"/>
</dbReference>
<comment type="caution">
    <text evidence="4">The sequence shown here is derived from an EMBL/GenBank/DDBJ whole genome shotgun (WGS) entry which is preliminary data.</text>
</comment>
<dbReference type="PANTHER" id="PTHR46517">
    <property type="entry name" value="FRUCTOSE-2,6-BISPHOSPHATASE TIGAR"/>
    <property type="match status" value="1"/>
</dbReference>
<dbReference type="EMBL" id="CAJZBQ010000032">
    <property type="protein sequence ID" value="CAG9322408.1"/>
    <property type="molecule type" value="Genomic_DNA"/>
</dbReference>
<evidence type="ECO:0008006" key="6">
    <source>
        <dbReference type="Google" id="ProtNLM"/>
    </source>
</evidence>
<feature type="binding site" evidence="3">
    <location>
        <begin position="7"/>
        <end position="14"/>
    </location>
    <ligand>
        <name>substrate</name>
    </ligand>
</feature>
<reference evidence="4" key="1">
    <citation type="submission" date="2021-09" db="EMBL/GenBank/DDBJ databases">
        <authorList>
            <consortium name="AG Swart"/>
            <person name="Singh M."/>
            <person name="Singh A."/>
            <person name="Seah K."/>
            <person name="Emmerich C."/>
        </authorList>
    </citation>
    <scope>NUCLEOTIDE SEQUENCE</scope>
    <source>
        <strain evidence="4">ATCC30299</strain>
    </source>
</reference>
<dbReference type="Proteomes" id="UP001162131">
    <property type="component" value="Unassembled WGS sequence"/>
</dbReference>
<evidence type="ECO:0000256" key="1">
    <source>
        <dbReference type="ARBA" id="ARBA00022801"/>
    </source>
</evidence>
<evidence type="ECO:0000313" key="4">
    <source>
        <dbReference type="EMBL" id="CAG9322408.1"/>
    </source>
</evidence>
<organism evidence="4 5">
    <name type="scientific">Blepharisma stoltei</name>
    <dbReference type="NCBI Taxonomy" id="1481888"/>
    <lineage>
        <taxon>Eukaryota</taxon>
        <taxon>Sar</taxon>
        <taxon>Alveolata</taxon>
        <taxon>Ciliophora</taxon>
        <taxon>Postciliodesmatophora</taxon>
        <taxon>Heterotrichea</taxon>
        <taxon>Heterotrichida</taxon>
        <taxon>Blepharismidae</taxon>
        <taxon>Blepharisma</taxon>
    </lineage>
</organism>
<keyword evidence="1" id="KW-0378">Hydrolase</keyword>
<protein>
    <recommendedName>
        <fullName evidence="6">Phosphoglycerate mutase</fullName>
    </recommendedName>
</protein>
<name>A0AAU9JNF6_9CILI</name>
<dbReference type="InterPro" id="IPR029033">
    <property type="entry name" value="His_PPase_superfam"/>
</dbReference>
<dbReference type="GO" id="GO:0045820">
    <property type="term" value="P:negative regulation of glycolytic process"/>
    <property type="evidence" value="ECO:0007669"/>
    <property type="project" value="TreeGrafter"/>
</dbReference>
<dbReference type="GO" id="GO:0043456">
    <property type="term" value="P:regulation of pentose-phosphate shunt"/>
    <property type="evidence" value="ECO:0007669"/>
    <property type="project" value="TreeGrafter"/>
</dbReference>
<evidence type="ECO:0000256" key="3">
    <source>
        <dbReference type="PIRSR" id="PIRSR613078-2"/>
    </source>
</evidence>
<gene>
    <name evidence="4" type="ORF">BSTOLATCC_MIC31541</name>
</gene>
<dbReference type="PROSITE" id="PS00175">
    <property type="entry name" value="PG_MUTASE"/>
    <property type="match status" value="1"/>
</dbReference>
<dbReference type="Gene3D" id="3.40.50.1240">
    <property type="entry name" value="Phosphoglycerate mutase-like"/>
    <property type="match status" value="1"/>
</dbReference>
<proteinExistence type="predicted"/>
<sequence length="220" mass="24766">MDLYITRHGQTTGNVQRILQGQQGGELTPIGFEQATKLGNRLKNVRFHAIYSSDLNRCQQTLSQIILHHNYLSPILDPRLREKGAGELEGQPLGTTDKLAKQQGVNLRAFRPNGGEAWIDVMERAKEFFNDLCRNHMREESKEALKILVVSHGGWIMEFLNVIKQLKGQPPVYANISKNTALYVLRVRKSGKNLTVNIAVDNDISHLTPTKGKLKSVKSK</sequence>
<dbReference type="CDD" id="cd07067">
    <property type="entry name" value="HP_PGM_like"/>
    <property type="match status" value="1"/>
</dbReference>
<accession>A0AAU9JNF6</accession>
<feature type="active site" description="Proton donor/acceptor" evidence="2">
    <location>
        <position position="82"/>
    </location>
</feature>
<dbReference type="GO" id="GO:0004331">
    <property type="term" value="F:fructose-2,6-bisphosphate 2-phosphatase activity"/>
    <property type="evidence" value="ECO:0007669"/>
    <property type="project" value="TreeGrafter"/>
</dbReference>